<evidence type="ECO:0000313" key="8">
    <source>
        <dbReference type="EMBL" id="XCG65104.1"/>
    </source>
</evidence>
<dbReference type="InterPro" id="IPR051784">
    <property type="entry name" value="Nod_factor_ABC_transporter"/>
</dbReference>
<evidence type="ECO:0000259" key="7">
    <source>
        <dbReference type="PROSITE" id="PS51012"/>
    </source>
</evidence>
<gene>
    <name evidence="8" type="ORF">ABLG96_07345</name>
</gene>
<feature type="transmembrane region" description="Helical" evidence="6">
    <location>
        <begin position="248"/>
        <end position="271"/>
    </location>
</feature>
<evidence type="ECO:0000256" key="2">
    <source>
        <dbReference type="ARBA" id="ARBA00022692"/>
    </source>
</evidence>
<evidence type="ECO:0000256" key="1">
    <source>
        <dbReference type="ARBA" id="ARBA00004141"/>
    </source>
</evidence>
<reference evidence="8" key="1">
    <citation type="submission" date="2024-05" db="EMBL/GenBank/DDBJ databases">
        <authorList>
            <person name="Cai S.Y."/>
            <person name="Jin L.M."/>
            <person name="Li H.R."/>
        </authorList>
    </citation>
    <scope>NUCLEOTIDE SEQUENCE</scope>
    <source>
        <strain evidence="8">A5-74</strain>
    </source>
</reference>
<dbReference type="PIRSF" id="PIRSF006648">
    <property type="entry name" value="DrrB"/>
    <property type="match status" value="1"/>
</dbReference>
<feature type="transmembrane region" description="Helical" evidence="6">
    <location>
        <begin position="203"/>
        <end position="228"/>
    </location>
</feature>
<dbReference type="InterPro" id="IPR000412">
    <property type="entry name" value="ABC_2_transport"/>
</dbReference>
<protein>
    <recommendedName>
        <fullName evidence="6">Transport permease protein</fullName>
    </recommendedName>
</protein>
<evidence type="ECO:0000256" key="3">
    <source>
        <dbReference type="ARBA" id="ARBA00022989"/>
    </source>
</evidence>
<dbReference type="InterPro" id="IPR013525">
    <property type="entry name" value="ABC2_TM"/>
</dbReference>
<evidence type="ECO:0000256" key="5">
    <source>
        <dbReference type="ARBA" id="ARBA00023251"/>
    </source>
</evidence>
<evidence type="ECO:0000256" key="4">
    <source>
        <dbReference type="ARBA" id="ARBA00023136"/>
    </source>
</evidence>
<dbReference type="RefSeq" id="WP_353650715.1">
    <property type="nucleotide sequence ID" value="NZ_CP159218.1"/>
</dbReference>
<dbReference type="PRINTS" id="PR00164">
    <property type="entry name" value="ABC2TRNSPORT"/>
</dbReference>
<dbReference type="GO" id="GO:0043190">
    <property type="term" value="C:ATP-binding cassette (ABC) transporter complex"/>
    <property type="evidence" value="ECO:0007669"/>
    <property type="project" value="InterPro"/>
</dbReference>
<feature type="transmembrane region" description="Helical" evidence="6">
    <location>
        <begin position="48"/>
        <end position="72"/>
    </location>
</feature>
<comment type="similarity">
    <text evidence="6">Belongs to the ABC-2 integral membrane protein family.</text>
</comment>
<keyword evidence="5" id="KW-0046">Antibiotic resistance</keyword>
<keyword evidence="6" id="KW-1003">Cell membrane</keyword>
<dbReference type="EMBL" id="CP159218">
    <property type="protein sequence ID" value="XCG65104.1"/>
    <property type="molecule type" value="Genomic_DNA"/>
</dbReference>
<keyword evidence="3 6" id="KW-1133">Transmembrane helix</keyword>
<dbReference type="GO" id="GO:0140359">
    <property type="term" value="F:ABC-type transporter activity"/>
    <property type="evidence" value="ECO:0007669"/>
    <property type="project" value="InterPro"/>
</dbReference>
<dbReference type="GO" id="GO:0046677">
    <property type="term" value="P:response to antibiotic"/>
    <property type="evidence" value="ECO:0007669"/>
    <property type="project" value="UniProtKB-KW"/>
</dbReference>
<name>A0AAU8DUQ3_9ACTN</name>
<comment type="subcellular location">
    <subcellularLocation>
        <location evidence="6">Cell membrane</location>
        <topology evidence="6">Multi-pass membrane protein</topology>
    </subcellularLocation>
    <subcellularLocation>
        <location evidence="1">Membrane</location>
        <topology evidence="1">Multi-pass membrane protein</topology>
    </subcellularLocation>
</comment>
<dbReference type="PROSITE" id="PS51012">
    <property type="entry name" value="ABC_TM2"/>
    <property type="match status" value="1"/>
</dbReference>
<keyword evidence="6" id="KW-0813">Transport</keyword>
<accession>A0AAU8DUQ3</accession>
<dbReference type="InterPro" id="IPR047817">
    <property type="entry name" value="ABC2_TM_bact-type"/>
</dbReference>
<keyword evidence="4 6" id="KW-0472">Membrane</keyword>
<evidence type="ECO:0000256" key="6">
    <source>
        <dbReference type="RuleBase" id="RU361157"/>
    </source>
</evidence>
<feature type="transmembrane region" description="Helical" evidence="6">
    <location>
        <begin position="84"/>
        <end position="103"/>
    </location>
</feature>
<dbReference type="Pfam" id="PF01061">
    <property type="entry name" value="ABC2_membrane"/>
    <property type="match status" value="1"/>
</dbReference>
<dbReference type="PANTHER" id="PTHR43229:SF2">
    <property type="entry name" value="NODULATION PROTEIN J"/>
    <property type="match status" value="1"/>
</dbReference>
<feature type="transmembrane region" description="Helical" evidence="6">
    <location>
        <begin position="172"/>
        <end position="191"/>
    </location>
</feature>
<sequence>MAAPSETEAALPASRPALLLRIVPLHLYSRRAGVVMERSVRGARSARWTIVSGFFEPVFYLLAMGVGIGSLVGAIETSTGPIEYAAYIAPALMATSAMNGAVFDATNNVFFKLKYAKLYDGMLATSLGPLDVAIGEVLYSLSRGAIYATTFQLVMLVMGLLHSWWALLAVPAAILIALGFAAVGMAVTTFLKTFQHLEWVTTALLPMFLFSTTFFPLSVYPRAIQILVECLPLYHGIELIRGLSLGQVGPALLGHASYFVAMAVVGILVAARRLERLLLT</sequence>
<proteinExistence type="inferred from homology"/>
<dbReference type="AlphaFoldDB" id="A0AAU8DUQ3"/>
<dbReference type="PANTHER" id="PTHR43229">
    <property type="entry name" value="NODULATION PROTEIN J"/>
    <property type="match status" value="1"/>
</dbReference>
<feature type="domain" description="ABC transmembrane type-2" evidence="7">
    <location>
        <begin position="48"/>
        <end position="277"/>
    </location>
</feature>
<comment type="caution">
    <text evidence="6">Lacks conserved residue(s) required for the propagation of feature annotation.</text>
</comment>
<organism evidence="8">
    <name type="scientific">Nakamurella sp. A5-74</name>
    <dbReference type="NCBI Taxonomy" id="3158264"/>
    <lineage>
        <taxon>Bacteria</taxon>
        <taxon>Bacillati</taxon>
        <taxon>Actinomycetota</taxon>
        <taxon>Actinomycetes</taxon>
        <taxon>Nakamurellales</taxon>
        <taxon>Nakamurellaceae</taxon>
        <taxon>Nakamurella</taxon>
    </lineage>
</organism>
<keyword evidence="2 6" id="KW-0812">Transmembrane</keyword>